<dbReference type="Pfam" id="PF06985">
    <property type="entry name" value="HET"/>
    <property type="match status" value="1"/>
</dbReference>
<keyword evidence="3" id="KW-1185">Reference proteome</keyword>
<dbReference type="AlphaFoldDB" id="A0A6A6IB99"/>
<dbReference type="InterPro" id="IPR010730">
    <property type="entry name" value="HET"/>
</dbReference>
<accession>A0A6A6IB99</accession>
<dbReference type="Proteomes" id="UP000800094">
    <property type="component" value="Unassembled WGS sequence"/>
</dbReference>
<protein>
    <recommendedName>
        <fullName evidence="1">Heterokaryon incompatibility domain-containing protein</fullName>
    </recommendedName>
</protein>
<dbReference type="PANTHER" id="PTHR24148">
    <property type="entry name" value="ANKYRIN REPEAT DOMAIN-CONTAINING PROTEIN 39 HOMOLOG-RELATED"/>
    <property type="match status" value="1"/>
</dbReference>
<dbReference type="InterPro" id="IPR052895">
    <property type="entry name" value="HetReg/Transcr_Mod"/>
</dbReference>
<proteinExistence type="predicted"/>
<dbReference type="PANTHER" id="PTHR24148:SF64">
    <property type="entry name" value="HETEROKARYON INCOMPATIBILITY DOMAIN-CONTAINING PROTEIN"/>
    <property type="match status" value="1"/>
</dbReference>
<dbReference type="OrthoDB" id="3798860at2759"/>
<dbReference type="EMBL" id="ML987197">
    <property type="protein sequence ID" value="KAF2247338.1"/>
    <property type="molecule type" value="Genomic_DNA"/>
</dbReference>
<evidence type="ECO:0000313" key="3">
    <source>
        <dbReference type="Proteomes" id="UP000800094"/>
    </source>
</evidence>
<name>A0A6A6IB99_9PLEO</name>
<organism evidence="2 3">
    <name type="scientific">Trematosphaeria pertusa</name>
    <dbReference type="NCBI Taxonomy" id="390896"/>
    <lineage>
        <taxon>Eukaryota</taxon>
        <taxon>Fungi</taxon>
        <taxon>Dikarya</taxon>
        <taxon>Ascomycota</taxon>
        <taxon>Pezizomycotina</taxon>
        <taxon>Dothideomycetes</taxon>
        <taxon>Pleosporomycetidae</taxon>
        <taxon>Pleosporales</taxon>
        <taxon>Massarineae</taxon>
        <taxon>Trematosphaeriaceae</taxon>
        <taxon>Trematosphaeria</taxon>
    </lineage>
</organism>
<reference evidence="2" key="1">
    <citation type="journal article" date="2020" name="Stud. Mycol.">
        <title>101 Dothideomycetes genomes: a test case for predicting lifestyles and emergence of pathogens.</title>
        <authorList>
            <person name="Haridas S."/>
            <person name="Albert R."/>
            <person name="Binder M."/>
            <person name="Bloem J."/>
            <person name="Labutti K."/>
            <person name="Salamov A."/>
            <person name="Andreopoulos B."/>
            <person name="Baker S."/>
            <person name="Barry K."/>
            <person name="Bills G."/>
            <person name="Bluhm B."/>
            <person name="Cannon C."/>
            <person name="Castanera R."/>
            <person name="Culley D."/>
            <person name="Daum C."/>
            <person name="Ezra D."/>
            <person name="Gonzalez J."/>
            <person name="Henrissat B."/>
            <person name="Kuo A."/>
            <person name="Liang C."/>
            <person name="Lipzen A."/>
            <person name="Lutzoni F."/>
            <person name="Magnuson J."/>
            <person name="Mondo S."/>
            <person name="Nolan M."/>
            <person name="Ohm R."/>
            <person name="Pangilinan J."/>
            <person name="Park H.-J."/>
            <person name="Ramirez L."/>
            <person name="Alfaro M."/>
            <person name="Sun H."/>
            <person name="Tritt A."/>
            <person name="Yoshinaga Y."/>
            <person name="Zwiers L.-H."/>
            <person name="Turgeon B."/>
            <person name="Goodwin S."/>
            <person name="Spatafora J."/>
            <person name="Crous P."/>
            <person name="Grigoriev I."/>
        </authorList>
    </citation>
    <scope>NUCLEOTIDE SEQUENCE</scope>
    <source>
        <strain evidence="2">CBS 122368</strain>
    </source>
</reference>
<evidence type="ECO:0000313" key="2">
    <source>
        <dbReference type="EMBL" id="KAF2247338.1"/>
    </source>
</evidence>
<evidence type="ECO:0000259" key="1">
    <source>
        <dbReference type="Pfam" id="PF06985"/>
    </source>
</evidence>
<feature type="domain" description="Heterokaryon incompatibility" evidence="1">
    <location>
        <begin position="54"/>
        <end position="215"/>
    </location>
</feature>
<dbReference type="GeneID" id="54585467"/>
<gene>
    <name evidence="2" type="ORF">BU26DRAFT_552106</name>
</gene>
<sequence>MDAPYQYQDLESPNAIRLIKLCREDAPSVSDGYQAEASFTFDLVTTNLNDPPPYETVSYVWGDGAQDARLAIGKSGYLSITQLLERSLAQITSAAGTGYLWIDQICINQQSTSEKNHQVQIMGQIYKHCQRVLIYLAPELYPRWARYSPLRREEEHDTKALQESSFRDIVKHLVDFQACHFSSGKPPELLGADTIASIYLLFFHPWFFRGWVIQEMVLSPKAMVLTCGHEISVEFLEWFVDRANSSHWAGPGKKPPLPCVEDLRCRYKRLEFSPGHSRFRNMMKLKSSNSALQLLDTISTGSQFRLTVDHVFGLLGIMDYLDLAPNYSLAPHEVFTLTAASIIDAYGTLHVLEHLPRGEDLDALPSWVPYWPSTGVEKTTWTSGYDTTKLAACRNRKHILSAASAVPYLRVRGKRIDRVTRVGERWEAATSYVTLNKALLECVNNVVNVDPQLNVDYAMEILLVKLHRELPEPMQSSFYLFKAAALPDWGLRLLNSPRWLIEEWESVRLKYEAMVESEIQKRPLYPSLISSMHEAYEKLAEMWESLSRCTPFLVEGKRCGHAQPTLYIEPGDIVYILHGLNCPIILRQIQGGDADESGKLVYTVVGVCYLDGCMNGEAVTWEEDEAEEFLLI</sequence>
<dbReference type="RefSeq" id="XP_033682342.1">
    <property type="nucleotide sequence ID" value="XM_033832137.1"/>
</dbReference>